<keyword evidence="2" id="KW-1185">Reference proteome</keyword>
<accession>A0ABR9VTM9</accession>
<evidence type="ECO:0000313" key="2">
    <source>
        <dbReference type="Proteomes" id="UP000658720"/>
    </source>
</evidence>
<evidence type="ECO:0000313" key="1">
    <source>
        <dbReference type="EMBL" id="MBE9254715.1"/>
    </source>
</evidence>
<name>A0ABR9VTM9_9SYNC</name>
<proteinExistence type="predicted"/>
<dbReference type="Proteomes" id="UP000658720">
    <property type="component" value="Unassembled WGS sequence"/>
</dbReference>
<comment type="caution">
    <text evidence="1">The sequence shown here is derived from an EMBL/GenBank/DDBJ whole genome shotgun (WGS) entry which is preliminary data.</text>
</comment>
<dbReference type="EMBL" id="JADEVV010000037">
    <property type="protein sequence ID" value="MBE9254715.1"/>
    <property type="molecule type" value="Genomic_DNA"/>
</dbReference>
<dbReference type="RefSeq" id="WP_190598251.1">
    <property type="nucleotide sequence ID" value="NZ_JADEVV010000037.1"/>
</dbReference>
<organism evidence="1 2">
    <name type="scientific">Synechocystis salina LEGE 00031</name>
    <dbReference type="NCBI Taxonomy" id="1828736"/>
    <lineage>
        <taxon>Bacteria</taxon>
        <taxon>Bacillati</taxon>
        <taxon>Cyanobacteriota</taxon>
        <taxon>Cyanophyceae</taxon>
        <taxon>Synechococcales</taxon>
        <taxon>Merismopediaceae</taxon>
        <taxon>Synechocystis</taxon>
    </lineage>
</organism>
<protein>
    <submittedName>
        <fullName evidence="1">Uncharacterized protein</fullName>
    </submittedName>
</protein>
<gene>
    <name evidence="1" type="ORF">IQ217_12885</name>
</gene>
<reference evidence="1 2" key="1">
    <citation type="submission" date="2020-10" db="EMBL/GenBank/DDBJ databases">
        <authorList>
            <person name="Castelo-Branco R."/>
            <person name="Eusebio N."/>
            <person name="Adriana R."/>
            <person name="Vieira A."/>
            <person name="Brugerolle De Fraissinette N."/>
            <person name="Rezende De Castro R."/>
            <person name="Schneider M.P."/>
            <person name="Vasconcelos V."/>
            <person name="Leao P.N."/>
        </authorList>
    </citation>
    <scope>NUCLEOTIDE SEQUENCE [LARGE SCALE GENOMIC DNA]</scope>
    <source>
        <strain evidence="1 2">LEGE 00031</strain>
    </source>
</reference>
<sequence length="140" mass="15933">MADAIEVKNYLGHWFQLGRGVIFPKSDEVVLPSPIFAGQRFSRAFEDCWQRILTSREDCYLEGTEQTLQSLLSGDWEIISCARCALPVPLSRSQIPSCLCPCVEVESWPNLELPLPRLPANRVCTLRKVQERLILQEEAD</sequence>